<dbReference type="AlphaFoldDB" id="A0A8H4W381"/>
<dbReference type="EMBL" id="JAAMPI010000342">
    <property type="protein sequence ID" value="KAF4632503.1"/>
    <property type="molecule type" value="Genomic_DNA"/>
</dbReference>
<dbReference type="InterPro" id="IPR029063">
    <property type="entry name" value="SAM-dependent_MTases_sf"/>
</dbReference>
<dbReference type="PANTHER" id="PTHR43591">
    <property type="entry name" value="METHYLTRANSFERASE"/>
    <property type="match status" value="1"/>
</dbReference>
<protein>
    <recommendedName>
        <fullName evidence="1">Methyltransferase domain-containing protein</fullName>
    </recommendedName>
</protein>
<accession>A0A8H4W381</accession>
<feature type="domain" description="Methyltransferase" evidence="1">
    <location>
        <begin position="61"/>
        <end position="142"/>
    </location>
</feature>
<dbReference type="InterPro" id="IPR041698">
    <property type="entry name" value="Methyltransf_25"/>
</dbReference>
<dbReference type="Proteomes" id="UP000566819">
    <property type="component" value="Unassembled WGS sequence"/>
</dbReference>
<proteinExistence type="predicted"/>
<evidence type="ECO:0000313" key="3">
    <source>
        <dbReference type="Proteomes" id="UP000566819"/>
    </source>
</evidence>
<comment type="caution">
    <text evidence="2">The sequence shown here is derived from an EMBL/GenBank/DDBJ whole genome shotgun (WGS) entry which is preliminary data.</text>
</comment>
<evidence type="ECO:0000313" key="2">
    <source>
        <dbReference type="EMBL" id="KAF4632503.1"/>
    </source>
</evidence>
<keyword evidence="3" id="KW-1185">Reference proteome</keyword>
<dbReference type="GO" id="GO:0008168">
    <property type="term" value="F:methyltransferase activity"/>
    <property type="evidence" value="ECO:0007669"/>
    <property type="project" value="TreeGrafter"/>
</dbReference>
<dbReference type="Gene3D" id="3.40.50.150">
    <property type="entry name" value="Vaccinia Virus protein VP39"/>
    <property type="match status" value="1"/>
</dbReference>
<name>A0A8H4W381_9HELO</name>
<evidence type="ECO:0000259" key="1">
    <source>
        <dbReference type="Pfam" id="PF13649"/>
    </source>
</evidence>
<dbReference type="PANTHER" id="PTHR43591:SF10">
    <property type="entry name" value="ABC TRANSMEMBRANE TYPE-1 DOMAIN-CONTAINING PROTEIN-RELATED"/>
    <property type="match status" value="1"/>
</dbReference>
<reference evidence="2 3" key="1">
    <citation type="submission" date="2020-03" db="EMBL/GenBank/DDBJ databases">
        <title>Draft Genome Sequence of Cudoniella acicularis.</title>
        <authorList>
            <person name="Buettner E."/>
            <person name="Kellner H."/>
        </authorList>
    </citation>
    <scope>NUCLEOTIDE SEQUENCE [LARGE SCALE GENOMIC DNA]</scope>
    <source>
        <strain evidence="2 3">DSM 108380</strain>
    </source>
</reference>
<sequence>MAEINSKDLFSRTPTYHNDADAAYLLPNDPIEQSRLIDQHNGIVALVKHVIHAPVSSPNTVLDIGCGTGIVTRYLSSHFPTAQQVYGIDLSAVPSQPSDTNLSNLSFICGNFRKIGGTDPRLSLNSVDFVYSRLLLCGMTDWPGYFRVKSGSGYALYERGGALQGLDLDAGLTVRKYMEDAGFVDIQRWEFRIPYWRVPGADSEAMTEHLIGDKWGLYWHMIPKLVAPMNFSQEKIDGFRRDMKRDLQEEEGKEQLFCVTIGRKPVL</sequence>
<dbReference type="SUPFAM" id="SSF53335">
    <property type="entry name" value="S-adenosyl-L-methionine-dependent methyltransferases"/>
    <property type="match status" value="1"/>
</dbReference>
<dbReference type="CDD" id="cd02440">
    <property type="entry name" value="AdoMet_MTases"/>
    <property type="match status" value="1"/>
</dbReference>
<dbReference type="Pfam" id="PF13649">
    <property type="entry name" value="Methyltransf_25"/>
    <property type="match status" value="1"/>
</dbReference>
<dbReference type="OrthoDB" id="10017101at2759"/>
<gene>
    <name evidence="2" type="ORF">G7Y89_g5628</name>
</gene>
<organism evidence="2 3">
    <name type="scientific">Cudoniella acicularis</name>
    <dbReference type="NCBI Taxonomy" id="354080"/>
    <lineage>
        <taxon>Eukaryota</taxon>
        <taxon>Fungi</taxon>
        <taxon>Dikarya</taxon>
        <taxon>Ascomycota</taxon>
        <taxon>Pezizomycotina</taxon>
        <taxon>Leotiomycetes</taxon>
        <taxon>Helotiales</taxon>
        <taxon>Tricladiaceae</taxon>
        <taxon>Cudoniella</taxon>
    </lineage>
</organism>